<feature type="chain" id="PRO_5018265725" evidence="9">
    <location>
        <begin position="24"/>
        <end position="448"/>
    </location>
</feature>
<evidence type="ECO:0000256" key="1">
    <source>
        <dbReference type="ARBA" id="ARBA00004141"/>
    </source>
</evidence>
<accession>A0A3M7PQU5</accession>
<dbReference type="InterPro" id="IPR003689">
    <property type="entry name" value="ZIP"/>
</dbReference>
<keyword evidence="11" id="KW-1185">Reference proteome</keyword>
<dbReference type="STRING" id="10195.A0A3M7PQU5"/>
<name>A0A3M7PQU5_BRAPC</name>
<evidence type="ECO:0000313" key="11">
    <source>
        <dbReference type="Proteomes" id="UP000276133"/>
    </source>
</evidence>
<evidence type="ECO:0000313" key="10">
    <source>
        <dbReference type="EMBL" id="RNA01502.1"/>
    </source>
</evidence>
<keyword evidence="3 8" id="KW-0812">Transmembrane</keyword>
<feature type="transmembrane region" description="Helical" evidence="8">
    <location>
        <begin position="365"/>
        <end position="386"/>
    </location>
</feature>
<protein>
    <submittedName>
        <fullName evidence="10">Zinc transporter SLC39A7</fullName>
    </submittedName>
</protein>
<feature type="compositionally biased region" description="Basic and acidic residues" evidence="7">
    <location>
        <begin position="69"/>
        <end position="141"/>
    </location>
</feature>
<dbReference type="GO" id="GO:0016020">
    <property type="term" value="C:membrane"/>
    <property type="evidence" value="ECO:0007669"/>
    <property type="project" value="UniProtKB-SubCell"/>
</dbReference>
<keyword evidence="4 8" id="KW-1133">Transmembrane helix</keyword>
<dbReference type="GO" id="GO:0006882">
    <property type="term" value="P:intracellular zinc ion homeostasis"/>
    <property type="evidence" value="ECO:0007669"/>
    <property type="project" value="TreeGrafter"/>
</dbReference>
<comment type="similarity">
    <text evidence="6">Belongs to the ZIP transporter (TC 2.A.5) family. KE4/Catsup subfamily.</text>
</comment>
<proteinExistence type="inferred from homology"/>
<feature type="compositionally biased region" description="Basic residues" evidence="7">
    <location>
        <begin position="54"/>
        <end position="68"/>
    </location>
</feature>
<dbReference type="Pfam" id="PF02535">
    <property type="entry name" value="Zip"/>
    <property type="match status" value="1"/>
</dbReference>
<evidence type="ECO:0000256" key="5">
    <source>
        <dbReference type="ARBA" id="ARBA00023136"/>
    </source>
</evidence>
<sequence>MIKFGPRIAFFLLISLALINSFAFSWEHDHHEHEHLEKPSFKYSREANEPKASQNHHHQHGHVHSHGHSHGDHHGNTNDNQEIHHHGHSHGDHHGHSHDNQEIHHHGHSHDDYHGHSHDNQETHHHGHSHETSQKNKRSSKDVNLRDKFSIALNACLSTVLISVAPFVLLFFIPLKNNNIENQSLLNVLLAFASGSLLGDAFLHLIPHALHPHDHHEENHSHSHEGHDHSAQTAVGLWVLAGILAFLFVEKVVRNIKGDGHVHSHGHSHKKESDDEKTEENKKKSKKDEKDKPKEIAEDIKIAGYLNLVADFAHNFTDGLAIGASFLAGHNIGIVTTLTILFHEVPHEIGDFAILIQSGCSKTKAIYLQLLTALGALSGTILSLFFESAMSGIATSCILPFTAGGFIYIATVSIMPDLRESPSLKQSIKEIVALIAGIAMMVVIAFME</sequence>
<gene>
    <name evidence="10" type="ORF">BpHYR1_049047</name>
</gene>
<dbReference type="PANTHER" id="PTHR16950">
    <property type="entry name" value="ZINC TRANSPORTER SLC39A7 HISTIDINE-RICH MEMBRANE PROTEIN KE4"/>
    <property type="match status" value="1"/>
</dbReference>
<evidence type="ECO:0000256" key="6">
    <source>
        <dbReference type="ARBA" id="ARBA00038485"/>
    </source>
</evidence>
<dbReference type="OrthoDB" id="200954at2759"/>
<dbReference type="Proteomes" id="UP000276133">
    <property type="component" value="Unassembled WGS sequence"/>
</dbReference>
<feature type="transmembrane region" description="Helical" evidence="8">
    <location>
        <begin position="392"/>
        <end position="415"/>
    </location>
</feature>
<keyword evidence="2" id="KW-0813">Transport</keyword>
<keyword evidence="9" id="KW-0732">Signal</keyword>
<feature type="signal peptide" evidence="9">
    <location>
        <begin position="1"/>
        <end position="23"/>
    </location>
</feature>
<dbReference type="AlphaFoldDB" id="A0A3M7PQU5"/>
<comment type="caution">
    <text evidence="10">The sequence shown here is derived from an EMBL/GenBank/DDBJ whole genome shotgun (WGS) entry which is preliminary data.</text>
</comment>
<feature type="region of interest" description="Disordered" evidence="7">
    <location>
        <begin position="44"/>
        <end position="141"/>
    </location>
</feature>
<feature type="compositionally biased region" description="Basic and acidic residues" evidence="7">
    <location>
        <begin position="271"/>
        <end position="293"/>
    </location>
</feature>
<feature type="region of interest" description="Disordered" evidence="7">
    <location>
        <begin position="259"/>
        <end position="293"/>
    </location>
</feature>
<evidence type="ECO:0000256" key="7">
    <source>
        <dbReference type="SAM" id="MobiDB-lite"/>
    </source>
</evidence>
<comment type="subcellular location">
    <subcellularLocation>
        <location evidence="1">Membrane</location>
        <topology evidence="1">Multi-pass membrane protein</topology>
    </subcellularLocation>
</comment>
<dbReference type="GO" id="GO:0005385">
    <property type="term" value="F:zinc ion transmembrane transporter activity"/>
    <property type="evidence" value="ECO:0007669"/>
    <property type="project" value="TreeGrafter"/>
</dbReference>
<evidence type="ECO:0000256" key="4">
    <source>
        <dbReference type="ARBA" id="ARBA00022989"/>
    </source>
</evidence>
<evidence type="ECO:0000256" key="2">
    <source>
        <dbReference type="ARBA" id="ARBA00022448"/>
    </source>
</evidence>
<organism evidence="10 11">
    <name type="scientific">Brachionus plicatilis</name>
    <name type="common">Marine rotifer</name>
    <name type="synonym">Brachionus muelleri</name>
    <dbReference type="NCBI Taxonomy" id="10195"/>
    <lineage>
        <taxon>Eukaryota</taxon>
        <taxon>Metazoa</taxon>
        <taxon>Spiralia</taxon>
        <taxon>Gnathifera</taxon>
        <taxon>Rotifera</taxon>
        <taxon>Eurotatoria</taxon>
        <taxon>Monogononta</taxon>
        <taxon>Pseudotrocha</taxon>
        <taxon>Ploima</taxon>
        <taxon>Brachionidae</taxon>
        <taxon>Brachionus</taxon>
    </lineage>
</organism>
<feature type="transmembrane region" description="Helical" evidence="8">
    <location>
        <begin position="427"/>
        <end position="447"/>
    </location>
</feature>
<feature type="transmembrane region" description="Helical" evidence="8">
    <location>
        <begin position="185"/>
        <end position="210"/>
    </location>
</feature>
<keyword evidence="5 8" id="KW-0472">Membrane</keyword>
<feature type="transmembrane region" description="Helical" evidence="8">
    <location>
        <begin position="230"/>
        <end position="249"/>
    </location>
</feature>
<feature type="transmembrane region" description="Helical" evidence="8">
    <location>
        <begin position="151"/>
        <end position="173"/>
    </location>
</feature>
<dbReference type="PANTHER" id="PTHR16950:SF25">
    <property type="entry name" value="ZINC TRANSPORTER SLC39A7"/>
    <property type="match status" value="1"/>
</dbReference>
<evidence type="ECO:0000256" key="3">
    <source>
        <dbReference type="ARBA" id="ARBA00022692"/>
    </source>
</evidence>
<evidence type="ECO:0000256" key="9">
    <source>
        <dbReference type="SAM" id="SignalP"/>
    </source>
</evidence>
<dbReference type="EMBL" id="REGN01009299">
    <property type="protein sequence ID" value="RNA01502.1"/>
    <property type="molecule type" value="Genomic_DNA"/>
</dbReference>
<reference evidence="10 11" key="1">
    <citation type="journal article" date="2018" name="Sci. Rep.">
        <title>Genomic signatures of local adaptation to the degree of environmental predictability in rotifers.</title>
        <authorList>
            <person name="Franch-Gras L."/>
            <person name="Hahn C."/>
            <person name="Garcia-Roger E.M."/>
            <person name="Carmona M.J."/>
            <person name="Serra M."/>
            <person name="Gomez A."/>
        </authorList>
    </citation>
    <scope>NUCLEOTIDE SEQUENCE [LARGE SCALE GENOMIC DNA]</scope>
    <source>
        <strain evidence="10">HYR1</strain>
    </source>
</reference>
<evidence type="ECO:0000256" key="8">
    <source>
        <dbReference type="SAM" id="Phobius"/>
    </source>
</evidence>